<evidence type="ECO:0000313" key="1">
    <source>
        <dbReference type="Proteomes" id="UP000887565"/>
    </source>
</evidence>
<keyword evidence="1" id="KW-1185">Reference proteome</keyword>
<reference evidence="2" key="1">
    <citation type="submission" date="2022-11" db="UniProtKB">
        <authorList>
            <consortium name="WormBaseParasite"/>
        </authorList>
    </citation>
    <scope>IDENTIFICATION</scope>
</reference>
<dbReference type="WBParaSite" id="nRc.2.0.1.t29865-RA">
    <property type="protein sequence ID" value="nRc.2.0.1.t29865-RA"/>
    <property type="gene ID" value="nRc.2.0.1.g29865"/>
</dbReference>
<accession>A0A915JU37</accession>
<dbReference type="Proteomes" id="UP000887565">
    <property type="component" value="Unplaced"/>
</dbReference>
<evidence type="ECO:0000313" key="2">
    <source>
        <dbReference type="WBParaSite" id="nRc.2.0.1.t29865-RA"/>
    </source>
</evidence>
<name>A0A915JU37_ROMCU</name>
<organism evidence="1 2">
    <name type="scientific">Romanomermis culicivorax</name>
    <name type="common">Nematode worm</name>
    <dbReference type="NCBI Taxonomy" id="13658"/>
    <lineage>
        <taxon>Eukaryota</taxon>
        <taxon>Metazoa</taxon>
        <taxon>Ecdysozoa</taxon>
        <taxon>Nematoda</taxon>
        <taxon>Enoplea</taxon>
        <taxon>Dorylaimia</taxon>
        <taxon>Mermithida</taxon>
        <taxon>Mermithoidea</taxon>
        <taxon>Mermithidae</taxon>
        <taxon>Romanomermis</taxon>
    </lineage>
</organism>
<protein>
    <submittedName>
        <fullName evidence="2">Uncharacterized protein</fullName>
    </submittedName>
</protein>
<sequence>MIDPTIPLDFTTSVLKEMAVFTVSIGRGIFRYERNFAKGKEQEPSIYPIYCFASRSSDDS</sequence>
<proteinExistence type="predicted"/>
<dbReference type="AlphaFoldDB" id="A0A915JU37"/>